<dbReference type="InterPro" id="IPR027417">
    <property type="entry name" value="P-loop_NTPase"/>
</dbReference>
<evidence type="ECO:0000256" key="4">
    <source>
        <dbReference type="ARBA" id="ARBA00022840"/>
    </source>
</evidence>
<dbReference type="GO" id="GO:0003676">
    <property type="term" value="F:nucleic acid binding"/>
    <property type="evidence" value="ECO:0007669"/>
    <property type="project" value="InterPro"/>
</dbReference>
<evidence type="ECO:0000256" key="3">
    <source>
        <dbReference type="ARBA" id="ARBA00022806"/>
    </source>
</evidence>
<dbReference type="GO" id="GO:0005524">
    <property type="term" value="F:ATP binding"/>
    <property type="evidence" value="ECO:0007669"/>
    <property type="project" value="UniProtKB-KW"/>
</dbReference>
<dbReference type="InterPro" id="IPR048333">
    <property type="entry name" value="HA2_WH"/>
</dbReference>
<dbReference type="GO" id="GO:0004386">
    <property type="term" value="F:helicase activity"/>
    <property type="evidence" value="ECO:0007669"/>
    <property type="project" value="UniProtKB-KW"/>
</dbReference>
<dbReference type="SMART" id="SM00490">
    <property type="entry name" value="HELICc"/>
    <property type="match status" value="1"/>
</dbReference>
<feature type="domain" description="Helicase C-terminal" evidence="7">
    <location>
        <begin position="206"/>
        <end position="371"/>
    </location>
</feature>
<dbReference type="Pfam" id="PF04408">
    <property type="entry name" value="WHD_HA2"/>
    <property type="match status" value="1"/>
</dbReference>
<dbReference type="InterPro" id="IPR001650">
    <property type="entry name" value="Helicase_C-like"/>
</dbReference>
<dbReference type="PIRSF" id="PIRSF005496">
    <property type="entry name" value="ATP_hel_hrpB"/>
    <property type="match status" value="1"/>
</dbReference>
<dbReference type="InterPro" id="IPR007502">
    <property type="entry name" value="Helicase-assoc_dom"/>
</dbReference>
<evidence type="ECO:0000256" key="1">
    <source>
        <dbReference type="ARBA" id="ARBA00022741"/>
    </source>
</evidence>
<proteinExistence type="predicted"/>
<organism evidence="8 9">
    <name type="scientific">Oryzomonas rubra</name>
    <dbReference type="NCBI Taxonomy" id="2509454"/>
    <lineage>
        <taxon>Bacteria</taxon>
        <taxon>Pseudomonadati</taxon>
        <taxon>Thermodesulfobacteriota</taxon>
        <taxon>Desulfuromonadia</taxon>
        <taxon>Geobacterales</taxon>
        <taxon>Geobacteraceae</taxon>
        <taxon>Oryzomonas</taxon>
    </lineage>
</organism>
<evidence type="ECO:0000256" key="5">
    <source>
        <dbReference type="SAM" id="MobiDB-lite"/>
    </source>
</evidence>
<dbReference type="PANTHER" id="PTHR43519">
    <property type="entry name" value="ATP-DEPENDENT RNA HELICASE HRPB"/>
    <property type="match status" value="1"/>
</dbReference>
<dbReference type="AlphaFoldDB" id="A0A5A9XRN0"/>
<evidence type="ECO:0000259" key="6">
    <source>
        <dbReference type="PROSITE" id="PS51192"/>
    </source>
</evidence>
<dbReference type="SMART" id="SM00847">
    <property type="entry name" value="HA2"/>
    <property type="match status" value="1"/>
</dbReference>
<keyword evidence="2" id="KW-0378">Hydrolase</keyword>
<dbReference type="Pfam" id="PF00271">
    <property type="entry name" value="Helicase_C"/>
    <property type="match status" value="1"/>
</dbReference>
<dbReference type="SMART" id="SM00487">
    <property type="entry name" value="DEXDc"/>
    <property type="match status" value="1"/>
</dbReference>
<dbReference type="PROSITE" id="PS51192">
    <property type="entry name" value="HELICASE_ATP_BIND_1"/>
    <property type="match status" value="1"/>
</dbReference>
<evidence type="ECO:0000313" key="8">
    <source>
        <dbReference type="EMBL" id="KAA0895273.1"/>
    </source>
</evidence>
<dbReference type="InterPro" id="IPR011545">
    <property type="entry name" value="DEAD/DEAH_box_helicase_dom"/>
</dbReference>
<reference evidence="8 9" key="1">
    <citation type="submission" date="2019-04" db="EMBL/GenBank/DDBJ databases">
        <title>Geobacter ruber sp. nov., ferric-reducing bacteria isolated from paddy soil.</title>
        <authorList>
            <person name="Xu Z."/>
            <person name="Masuda Y."/>
            <person name="Itoh H."/>
            <person name="Senoo K."/>
        </authorList>
    </citation>
    <scope>NUCLEOTIDE SEQUENCE [LARGE SCALE GENOMIC DNA]</scope>
    <source>
        <strain evidence="8 9">Red88</strain>
    </source>
</reference>
<comment type="caution">
    <text evidence="8">The sequence shown here is derived from an EMBL/GenBank/DDBJ whole genome shotgun (WGS) entry which is preliminary data.</text>
</comment>
<evidence type="ECO:0000259" key="7">
    <source>
        <dbReference type="PROSITE" id="PS51194"/>
    </source>
</evidence>
<dbReference type="PROSITE" id="PS51194">
    <property type="entry name" value="HELICASE_CTER"/>
    <property type="match status" value="1"/>
</dbReference>
<dbReference type="CDD" id="cd18791">
    <property type="entry name" value="SF2_C_RHA"/>
    <property type="match status" value="1"/>
</dbReference>
<keyword evidence="1" id="KW-0547">Nucleotide-binding</keyword>
<dbReference type="Gene3D" id="3.40.50.300">
    <property type="entry name" value="P-loop containing nucleotide triphosphate hydrolases"/>
    <property type="match status" value="2"/>
</dbReference>
<dbReference type="FunFam" id="3.40.50.300:FF:002125">
    <property type="entry name" value="ATP-dependent helicase HrpB"/>
    <property type="match status" value="1"/>
</dbReference>
<dbReference type="SUPFAM" id="SSF52540">
    <property type="entry name" value="P-loop containing nucleoside triphosphate hydrolases"/>
    <property type="match status" value="1"/>
</dbReference>
<keyword evidence="4" id="KW-0067">ATP-binding</keyword>
<dbReference type="CDD" id="cd17990">
    <property type="entry name" value="DEXHc_HrpB"/>
    <property type="match status" value="1"/>
</dbReference>
<sequence>MTTTPLPIDHILPHLLQTARTSPCIVLHAPPGAGKTTRVPLALLDIIPPEAGRIVMLEPRRIAAASAARWMARTLGEEAGQTVGYSIRFESRVSSATRVEVVTEGILTRRIQNDPLLEGVGMVIFDEFHERSIQADLGLALCLDVQRQVRPDLKILVMSATLDVEPLARLMGEAPVLSSAGRSFPVEEVYLDERLPARLPDRMVAAIQRALHETDGDLLAFLPGSGEIRICASLLAGCGLGERGIAVHQLYGDLPFDEQQRAIQPGRQRKVVLATSIAETSLTIEGVRTVIDSGLSRRLRFDPASGMNRLVTVRESASSAEQRKGRAGRLGPGACYRLFSRHTLSAMTPHTPPEILDTDLSPLVLELAAWGVHDPKDLAWLDPPPAASLAVGRQLLAALGAVDSQGRITPQGRSMMRLPLHPRLSRLLLRAQELGCAQLGCDLAALVSERDIFRTAGGERAPRVGPSDIVERLECLHAWRKGGSGGERADAASLKAVERVSRQLERLLKPAAGKERPGDADEATARLLLAAYPDRLARRRGDGEGRYLLASGRGARLSPRSVARKAEYIVAVDVDGGGQDEGIIHLASEVGEDLLRQECAGLIVLRSTIAWNEREKRVVAAREEGIGALRLTSSPYTPGNEELCPVILEAVRASRLELLDMDDTVRRVQGRVALLRKALPEDGWPDLTNENLLETLEEWLGPHLAGVRTAQQLRALDVAPLLLGLLDYRRLRLLDELAPTYMEVPSGSRIRLDYAAGEWPVLAVKLQELFGLSDTPTIARGRVGVLLHLLSPAGRPIQVTRDLKGFWNGAYHEVKKELKGRYPKHPWPDDPWSAQPTRRAKPRGS</sequence>
<dbReference type="NCBIfam" id="TIGR01970">
    <property type="entry name" value="DEAH_box_HrpB"/>
    <property type="match status" value="1"/>
</dbReference>
<keyword evidence="3 8" id="KW-0347">Helicase</keyword>
<dbReference type="Gene3D" id="1.20.120.1080">
    <property type="match status" value="1"/>
</dbReference>
<keyword evidence="9" id="KW-1185">Reference proteome</keyword>
<dbReference type="Proteomes" id="UP000324298">
    <property type="component" value="Unassembled WGS sequence"/>
</dbReference>
<feature type="region of interest" description="Disordered" evidence="5">
    <location>
        <begin position="821"/>
        <end position="845"/>
    </location>
</feature>
<protein>
    <submittedName>
        <fullName evidence="8">ATP-dependent helicase HrpB</fullName>
    </submittedName>
</protein>
<dbReference type="OrthoDB" id="9805617at2"/>
<dbReference type="InterPro" id="IPR010225">
    <property type="entry name" value="HrpB"/>
</dbReference>
<dbReference type="Pfam" id="PF00270">
    <property type="entry name" value="DEAD"/>
    <property type="match status" value="1"/>
</dbReference>
<dbReference type="RefSeq" id="WP_149305854.1">
    <property type="nucleotide sequence ID" value="NZ_SRSD01000001.1"/>
</dbReference>
<dbReference type="GO" id="GO:0016787">
    <property type="term" value="F:hydrolase activity"/>
    <property type="evidence" value="ECO:0007669"/>
    <property type="project" value="UniProtKB-KW"/>
</dbReference>
<name>A0A5A9XRN0_9BACT</name>
<evidence type="ECO:0000256" key="2">
    <source>
        <dbReference type="ARBA" id="ARBA00022801"/>
    </source>
</evidence>
<evidence type="ECO:0000313" key="9">
    <source>
        <dbReference type="Proteomes" id="UP000324298"/>
    </source>
</evidence>
<dbReference type="PANTHER" id="PTHR43519:SF1">
    <property type="entry name" value="ATP-DEPENDENT RNA HELICASE HRPB"/>
    <property type="match status" value="1"/>
</dbReference>
<dbReference type="InterPro" id="IPR013689">
    <property type="entry name" value="RNA_helicase_ATP-dep_HrpB_C"/>
</dbReference>
<gene>
    <name evidence="8" type="primary">hrpB</name>
    <name evidence="8" type="ORF">ET418_01780</name>
</gene>
<dbReference type="Pfam" id="PF08482">
    <property type="entry name" value="HrpB_C"/>
    <property type="match status" value="1"/>
</dbReference>
<dbReference type="InterPro" id="IPR014001">
    <property type="entry name" value="Helicase_ATP-bd"/>
</dbReference>
<dbReference type="EMBL" id="SRSD01000001">
    <property type="protein sequence ID" value="KAA0895273.1"/>
    <property type="molecule type" value="Genomic_DNA"/>
</dbReference>
<accession>A0A5A9XRN0</accession>
<dbReference type="InterPro" id="IPR049614">
    <property type="entry name" value="HrpB_DEXH"/>
</dbReference>
<feature type="domain" description="Helicase ATP-binding" evidence="6">
    <location>
        <begin position="16"/>
        <end position="180"/>
    </location>
</feature>